<evidence type="ECO:0000313" key="10">
    <source>
        <dbReference type="Proteomes" id="UP000234254"/>
    </source>
</evidence>
<dbReference type="VEuPathDB" id="FungiDB:P168DRAFT_250765"/>
<comment type="subcellular location">
    <subcellularLocation>
        <location evidence="2">Endoplasmic reticulum membrane</location>
        <topology evidence="2">Single-pass membrane protein</topology>
    </subcellularLocation>
</comment>
<reference evidence="9" key="1">
    <citation type="submission" date="2016-12" db="EMBL/GenBank/DDBJ databases">
        <title>The genomes of Aspergillus section Nigri reveals drivers in fungal speciation.</title>
        <authorList>
            <consortium name="DOE Joint Genome Institute"/>
            <person name="Vesth T.C."/>
            <person name="Nybo J."/>
            <person name="Theobald S."/>
            <person name="Brandl J."/>
            <person name="Frisvad J.C."/>
            <person name="Nielsen K.F."/>
            <person name="Lyhne E.K."/>
            <person name="Kogle M.E."/>
            <person name="Kuo A."/>
            <person name="Riley R."/>
            <person name="Clum A."/>
            <person name="Nolan M."/>
            <person name="Lipzen A."/>
            <person name="Salamov A."/>
            <person name="Henrissat B."/>
            <person name="Wiebenga A."/>
            <person name="De vries R.P."/>
            <person name="Grigoriev I.V."/>
            <person name="Mortensen U.H."/>
            <person name="Andersen M.R."/>
            <person name="Baker S.E."/>
        </authorList>
    </citation>
    <scope>NUCLEOTIDE SEQUENCE</scope>
    <source>
        <strain evidence="9">IBT 28561</strain>
    </source>
</reference>
<dbReference type="GO" id="GO:0020037">
    <property type="term" value="F:heme binding"/>
    <property type="evidence" value="ECO:0007669"/>
    <property type="project" value="InterPro"/>
</dbReference>
<dbReference type="GO" id="GO:0004497">
    <property type="term" value="F:monooxygenase activity"/>
    <property type="evidence" value="ECO:0007669"/>
    <property type="project" value="InterPro"/>
</dbReference>
<evidence type="ECO:0000256" key="7">
    <source>
        <dbReference type="ARBA" id="ARBA00023004"/>
    </source>
</evidence>
<dbReference type="InterPro" id="IPR001128">
    <property type="entry name" value="Cyt_P450"/>
</dbReference>
<keyword evidence="4" id="KW-0444">Lipid biosynthesis</keyword>
<dbReference type="InterPro" id="IPR002403">
    <property type="entry name" value="Cyt_P450_E_grp-IV"/>
</dbReference>
<dbReference type="CDD" id="cd11040">
    <property type="entry name" value="CYP7_CYP8-like"/>
    <property type="match status" value="1"/>
</dbReference>
<dbReference type="GO" id="GO:0016705">
    <property type="term" value="F:oxidoreductase activity, acting on paired donors, with incorporation or reduction of molecular oxygen"/>
    <property type="evidence" value="ECO:0007669"/>
    <property type="project" value="InterPro"/>
</dbReference>
<evidence type="ECO:0000256" key="4">
    <source>
        <dbReference type="ARBA" id="ARBA00022516"/>
    </source>
</evidence>
<gene>
    <name evidence="9" type="ORF">P168DRAFT_250765</name>
</gene>
<evidence type="ECO:0000313" key="9">
    <source>
        <dbReference type="EMBL" id="PKY05844.1"/>
    </source>
</evidence>
<keyword evidence="10" id="KW-1185">Reference proteome</keyword>
<dbReference type="EMBL" id="MSFM01000004">
    <property type="protein sequence ID" value="PKY05844.1"/>
    <property type="molecule type" value="Genomic_DNA"/>
</dbReference>
<keyword evidence="7 8" id="KW-0408">Iron</keyword>
<keyword evidence="8" id="KW-0349">Heme</keyword>
<protein>
    <submittedName>
        <fullName evidence="9">Cytochrome P450</fullName>
    </submittedName>
</protein>
<comment type="similarity">
    <text evidence="3">Belongs to the cytochrome P450 family.</text>
</comment>
<dbReference type="PANTHER" id="PTHR24306:SF7">
    <property type="entry name" value="AHBB"/>
    <property type="match status" value="1"/>
</dbReference>
<organism evidence="9 10">
    <name type="scientific">Aspergillus campestris (strain IBT 28561)</name>
    <dbReference type="NCBI Taxonomy" id="1392248"/>
    <lineage>
        <taxon>Eukaryota</taxon>
        <taxon>Fungi</taxon>
        <taxon>Dikarya</taxon>
        <taxon>Ascomycota</taxon>
        <taxon>Pezizomycotina</taxon>
        <taxon>Eurotiomycetes</taxon>
        <taxon>Eurotiomycetidae</taxon>
        <taxon>Eurotiales</taxon>
        <taxon>Aspergillaceae</taxon>
        <taxon>Aspergillus</taxon>
        <taxon>Aspergillus subgen. Circumdati</taxon>
    </lineage>
</organism>
<dbReference type="AlphaFoldDB" id="A0A2I1D7J5"/>
<evidence type="ECO:0000256" key="8">
    <source>
        <dbReference type="PIRSR" id="PIRSR602403-1"/>
    </source>
</evidence>
<proteinExistence type="inferred from homology"/>
<keyword evidence="6" id="KW-0560">Oxidoreductase</keyword>
<dbReference type="GO" id="GO:0005506">
    <property type="term" value="F:iron ion binding"/>
    <property type="evidence" value="ECO:0007669"/>
    <property type="project" value="InterPro"/>
</dbReference>
<dbReference type="GeneID" id="36541758"/>
<feature type="binding site" description="axial binding residue" evidence="8">
    <location>
        <position position="517"/>
    </location>
    <ligand>
        <name>heme</name>
        <dbReference type="ChEBI" id="CHEBI:30413"/>
    </ligand>
    <ligandPart>
        <name>Fe</name>
        <dbReference type="ChEBI" id="CHEBI:18248"/>
    </ligandPart>
</feature>
<dbReference type="SUPFAM" id="SSF48264">
    <property type="entry name" value="Cytochrome P450"/>
    <property type="match status" value="1"/>
</dbReference>
<accession>A0A2I1D7J5</accession>
<evidence type="ECO:0000256" key="6">
    <source>
        <dbReference type="ARBA" id="ARBA00023002"/>
    </source>
</evidence>
<dbReference type="PRINTS" id="PR00465">
    <property type="entry name" value="EP450IV"/>
</dbReference>
<evidence type="ECO:0000256" key="1">
    <source>
        <dbReference type="ARBA" id="ARBA00001971"/>
    </source>
</evidence>
<dbReference type="RefSeq" id="XP_024694438.1">
    <property type="nucleotide sequence ID" value="XM_024834234.1"/>
</dbReference>
<dbReference type="Gene3D" id="1.10.630.10">
    <property type="entry name" value="Cytochrome P450"/>
    <property type="match status" value="1"/>
</dbReference>
<evidence type="ECO:0000256" key="3">
    <source>
        <dbReference type="ARBA" id="ARBA00010617"/>
    </source>
</evidence>
<comment type="cofactor">
    <cofactor evidence="1 8">
        <name>heme</name>
        <dbReference type="ChEBI" id="CHEBI:30413"/>
    </cofactor>
</comment>
<dbReference type="Pfam" id="PF00067">
    <property type="entry name" value="p450"/>
    <property type="match status" value="1"/>
</dbReference>
<dbReference type="InterPro" id="IPR036396">
    <property type="entry name" value="Cyt_P450_sf"/>
</dbReference>
<dbReference type="GO" id="GO:0005789">
    <property type="term" value="C:endoplasmic reticulum membrane"/>
    <property type="evidence" value="ECO:0007669"/>
    <property type="project" value="UniProtKB-SubCell"/>
</dbReference>
<dbReference type="Proteomes" id="UP000234254">
    <property type="component" value="Unassembled WGS sequence"/>
</dbReference>
<keyword evidence="5 8" id="KW-0479">Metal-binding</keyword>
<name>A0A2I1D7J5_ASPC2</name>
<sequence>MENSPESGLLSHLQDSLSEVGWPGLLAILVGSCIVTRILTGIWSNGPKVEDGQPRRVRTTPYWFPWLGHGLSFVWNHVRLLSNARDSMEEPVVGIKLGGAKHSVLVSPSVAKSALSSPNTSSTAVINYALKTVFGDRGPVQNLSASNPHLLQLLHHNLPDLFSREPYVTEISNAVCRLIERETPNLVTFNWSPVDQTPWERTCDVELLEGTDKPTCETNLFALIRNHLGHITTTTTMGYAVLENFPNLLPDLWKLDDQFVALSMGLPRWVLPGTSAASVARARLLDTLNVYHQAFVAWNDGADPGVKFRDLDDISEPIKERARALKNAGLSPADSAPAHLSLLWAMNANSPNIVFWLLLHLYTNPALLADIRTEIAPFAKAHRPTPAETGFPFLEAARIALDTNNLLESCPLLRASVSETLRLDLAALSFRTLTADLTVTESPEDAALAGRSKPLTYHIPEGESILVPHGVLHTDPQHFSNPTQFDPLRFIKTDPDTGKLRAARDTISPFGAGVSACKGRVFAEREILSYTAAIISLWDLQPAGGGGVWKIPGHKQSSAAYLPKKDVRVRLTARV</sequence>
<keyword evidence="4" id="KW-0443">Lipid metabolism</keyword>
<dbReference type="PANTHER" id="PTHR24306">
    <property type="match status" value="1"/>
</dbReference>
<dbReference type="OrthoDB" id="3366823at2759"/>
<evidence type="ECO:0000256" key="2">
    <source>
        <dbReference type="ARBA" id="ARBA00004389"/>
    </source>
</evidence>
<comment type="caution">
    <text evidence="9">The sequence shown here is derived from an EMBL/GenBank/DDBJ whole genome shotgun (WGS) entry which is preliminary data.</text>
</comment>
<evidence type="ECO:0000256" key="5">
    <source>
        <dbReference type="ARBA" id="ARBA00022723"/>
    </source>
</evidence>